<accession>A0A5B0S9A5</accession>
<proteinExistence type="predicted"/>
<dbReference type="EMBL" id="VDEP01000073">
    <property type="protein sequence ID" value="KAA1133094.1"/>
    <property type="molecule type" value="Genomic_DNA"/>
</dbReference>
<organism evidence="2 3">
    <name type="scientific">Puccinia graminis f. sp. tritici</name>
    <dbReference type="NCBI Taxonomy" id="56615"/>
    <lineage>
        <taxon>Eukaryota</taxon>
        <taxon>Fungi</taxon>
        <taxon>Dikarya</taxon>
        <taxon>Basidiomycota</taxon>
        <taxon>Pucciniomycotina</taxon>
        <taxon>Pucciniomycetes</taxon>
        <taxon>Pucciniales</taxon>
        <taxon>Pucciniaceae</taxon>
        <taxon>Puccinia</taxon>
    </lineage>
</organism>
<sequence>MDIPISIQYSEFSEVVQLTIKAGVTVQWENTTPNFNLINTPLQSSSMLQPASLKRQRPSPSPPHHNSNNNNNSLHQHYHHQENPSDQNQERALIRNLRALEAELCDLNRLALQSETRCDQLQGGRLIRLNSNIISNQLDNSVWVDR</sequence>
<evidence type="ECO:0000313" key="2">
    <source>
        <dbReference type="EMBL" id="KAA1133094.1"/>
    </source>
</evidence>
<reference evidence="2 3" key="1">
    <citation type="submission" date="2019-05" db="EMBL/GenBank/DDBJ databases">
        <title>Emergence of the Ug99 lineage of the wheat stem rust pathogen through somatic hybridization.</title>
        <authorList>
            <person name="Li F."/>
            <person name="Upadhyaya N.M."/>
            <person name="Sperschneider J."/>
            <person name="Matny O."/>
            <person name="Nguyen-Phuc H."/>
            <person name="Mago R."/>
            <person name="Raley C."/>
            <person name="Miller M.E."/>
            <person name="Silverstein K.A.T."/>
            <person name="Henningsen E."/>
            <person name="Hirsch C.D."/>
            <person name="Visser B."/>
            <person name="Pretorius Z.A."/>
            <person name="Steffenson B.J."/>
            <person name="Schwessinger B."/>
            <person name="Dodds P.N."/>
            <person name="Figueroa M."/>
        </authorList>
    </citation>
    <scope>NUCLEOTIDE SEQUENCE [LARGE SCALE GENOMIC DNA]</scope>
    <source>
        <strain evidence="2 3">Ug99</strain>
    </source>
</reference>
<dbReference type="AlphaFoldDB" id="A0A5B0S9A5"/>
<feature type="compositionally biased region" description="Low complexity" evidence="1">
    <location>
        <begin position="64"/>
        <end position="75"/>
    </location>
</feature>
<protein>
    <submittedName>
        <fullName evidence="2">Uncharacterized protein</fullName>
    </submittedName>
</protein>
<dbReference type="Proteomes" id="UP000325313">
    <property type="component" value="Unassembled WGS sequence"/>
</dbReference>
<evidence type="ECO:0000313" key="3">
    <source>
        <dbReference type="Proteomes" id="UP000325313"/>
    </source>
</evidence>
<feature type="compositionally biased region" description="Basic and acidic residues" evidence="1">
    <location>
        <begin position="79"/>
        <end position="88"/>
    </location>
</feature>
<feature type="region of interest" description="Disordered" evidence="1">
    <location>
        <begin position="39"/>
        <end position="88"/>
    </location>
</feature>
<name>A0A5B0S9A5_PUCGR</name>
<feature type="compositionally biased region" description="Polar residues" evidence="1">
    <location>
        <begin position="39"/>
        <end position="49"/>
    </location>
</feature>
<evidence type="ECO:0000256" key="1">
    <source>
        <dbReference type="SAM" id="MobiDB-lite"/>
    </source>
</evidence>
<comment type="caution">
    <text evidence="2">The sequence shown here is derived from an EMBL/GenBank/DDBJ whole genome shotgun (WGS) entry which is preliminary data.</text>
</comment>
<gene>
    <name evidence="2" type="ORF">PGTUg99_013272</name>
</gene>